<accession>A0A499VFR6</accession>
<dbReference type="EMBL" id="AP019620">
    <property type="protein sequence ID" value="BBJ47036.1"/>
    <property type="molecule type" value="Genomic_DNA"/>
</dbReference>
<proteinExistence type="predicted"/>
<reference evidence="1 2" key="1">
    <citation type="journal article" date="2020" name="Int. J. Syst. Evol. Microbiol.">
        <title>Reclassification of Streptomyces castelarensis and Streptomyces sporoclivatus as later heterotypic synonyms of Streptomyces antimycoticus.</title>
        <authorList>
            <person name="Komaki H."/>
            <person name="Tamura T."/>
        </authorList>
    </citation>
    <scope>NUCLEOTIDE SEQUENCE [LARGE SCALE GENOMIC DNA]</scope>
    <source>
        <strain evidence="1 2">NBRC 100767</strain>
    </source>
</reference>
<protein>
    <submittedName>
        <fullName evidence="1">Uncharacterized protein</fullName>
    </submittedName>
</protein>
<evidence type="ECO:0000313" key="1">
    <source>
        <dbReference type="EMBL" id="BBJ47036.1"/>
    </source>
</evidence>
<gene>
    <name evidence="1" type="ORF">SSPO_097540</name>
</gene>
<sequence length="71" mass="7242">MGLAIHGKDGDDRFQGWAAGFGAGELSDDDDGVVVESEQASYGLPQLAQLRALPRTGSQWHGGGSPSSVAG</sequence>
<dbReference type="Proteomes" id="UP000463951">
    <property type="component" value="Chromosome"/>
</dbReference>
<name>A0A499VFR6_9ACTN</name>
<dbReference type="AlphaFoldDB" id="A0A499VFR6"/>
<evidence type="ECO:0000313" key="2">
    <source>
        <dbReference type="Proteomes" id="UP000463951"/>
    </source>
</evidence>
<organism evidence="1 2">
    <name type="scientific">Streptomyces antimycoticus</name>
    <dbReference type="NCBI Taxonomy" id="68175"/>
    <lineage>
        <taxon>Bacteria</taxon>
        <taxon>Bacillati</taxon>
        <taxon>Actinomycetota</taxon>
        <taxon>Actinomycetes</taxon>
        <taxon>Kitasatosporales</taxon>
        <taxon>Streptomycetaceae</taxon>
        <taxon>Streptomyces</taxon>
        <taxon>Streptomyces violaceusniger group</taxon>
    </lineage>
</organism>